<accession>A0A429XGM6</accession>
<evidence type="ECO:0000313" key="3">
    <source>
        <dbReference type="Proteomes" id="UP000279470"/>
    </source>
</evidence>
<organism evidence="2 3">
    <name type="scientific">Candidatus Aquarickettsia rohweri</name>
    <dbReference type="NCBI Taxonomy" id="2602574"/>
    <lineage>
        <taxon>Bacteria</taxon>
        <taxon>Pseudomonadati</taxon>
        <taxon>Pseudomonadota</taxon>
        <taxon>Alphaproteobacteria</taxon>
        <taxon>Rickettsiales</taxon>
        <taxon>Candidatus Midichloriaceae</taxon>
        <taxon>Candidatus Aquarickettsia</taxon>
    </lineage>
</organism>
<reference evidence="3" key="1">
    <citation type="submission" date="2018-11" db="EMBL/GenBank/DDBJ databases">
        <title>Phylogenetic, genomic, and biogeographic characterization of a novel and ubiquitous marine invertebrate-associated Rickettsiales parasite, Candidatus Marinoinvertebrata rohwerii, gen. nov., sp. nov.</title>
        <authorList>
            <person name="Klinges J.G."/>
            <person name="Rosales S.M."/>
            <person name="Mcminds R."/>
            <person name="Shaver E.C."/>
            <person name="Shantz A."/>
            <person name="Peters E.C."/>
            <person name="Burkepile D.E."/>
            <person name="Silliman B.R."/>
            <person name="Vega Thurber R.L."/>
        </authorList>
    </citation>
    <scope>NUCLEOTIDE SEQUENCE [LARGE SCALE GENOMIC DNA]</scope>
    <source>
        <strain evidence="3">a_cerv_44</strain>
    </source>
</reference>
<name>A0A429XGM6_9RICK</name>
<dbReference type="Gene3D" id="3.90.660.10">
    <property type="match status" value="1"/>
</dbReference>
<dbReference type="Pfam" id="PF13450">
    <property type="entry name" value="NAD_binding_8"/>
    <property type="match status" value="1"/>
</dbReference>
<keyword evidence="3" id="KW-1185">Reference proteome</keyword>
<dbReference type="InterPro" id="IPR002937">
    <property type="entry name" value="Amino_oxidase"/>
</dbReference>
<dbReference type="Pfam" id="PF01593">
    <property type="entry name" value="Amino_oxidase"/>
    <property type="match status" value="1"/>
</dbReference>
<dbReference type="PANTHER" id="PTHR16128:SF5">
    <property type="entry name" value="FAD_NAD(P)-BINDING OXIDOREDUCTASE FAMILY PROTEIN"/>
    <property type="match status" value="1"/>
</dbReference>
<proteinExistence type="predicted"/>
<sequence>MKRNLGKIAIIGAGIAGMNCAYQLSKIADLTVFEKSRGFGGRMSTKLIDGFKFDHGIQFFTAKTKIFQDFIYQFEKKGIIKSWEGNFVEINNNQVSKIKKWDNKYKHYVPVPKMSSFCRYLSEGIDVKLNTRITKLVKLNTKWEVFNDQSSLGIFDWVIIAIPPEQLMPLIPDFYDYLKQIRDYKMQPCYSLMIGSKNSLDIEWDAAIIKNSILSWISINDSKPLRNRNNSIVAISTNDWAQENIKKDIEYVKNTLLTEIQKIFPQPIKNIAYVNVHKWRYANIKKQNGVKSIIDSKNRLGICGDWFIKGTAESAFLSSNNLIDNISTHI</sequence>
<protein>
    <submittedName>
        <fullName evidence="2">NADP transhydrogenase subunit alpha</fullName>
    </submittedName>
</protein>
<dbReference type="InterPro" id="IPR036188">
    <property type="entry name" value="FAD/NAD-bd_sf"/>
</dbReference>
<dbReference type="AlphaFoldDB" id="A0A429XGM6"/>
<comment type="caution">
    <text evidence="2">The sequence shown here is derived from an EMBL/GenBank/DDBJ whole genome shotgun (WGS) entry which is preliminary data.</text>
</comment>
<evidence type="ECO:0000259" key="1">
    <source>
        <dbReference type="Pfam" id="PF01593"/>
    </source>
</evidence>
<feature type="domain" description="Amine oxidase" evidence="1">
    <location>
        <begin position="114"/>
        <end position="283"/>
    </location>
</feature>
<dbReference type="EMBL" id="RXFM01000061">
    <property type="protein sequence ID" value="RST64608.1"/>
    <property type="molecule type" value="Genomic_DNA"/>
</dbReference>
<gene>
    <name evidence="2" type="ORF">EIC27_04650</name>
</gene>
<dbReference type="RefSeq" id="WP_126044956.1">
    <property type="nucleotide sequence ID" value="NZ_RXFM01000061.1"/>
</dbReference>
<evidence type="ECO:0000313" key="2">
    <source>
        <dbReference type="EMBL" id="RST64608.1"/>
    </source>
</evidence>
<dbReference type="GO" id="GO:0016491">
    <property type="term" value="F:oxidoreductase activity"/>
    <property type="evidence" value="ECO:0007669"/>
    <property type="project" value="InterPro"/>
</dbReference>
<dbReference type="PANTHER" id="PTHR16128">
    <property type="entry name" value="FAD/NAD(P)-BINDING OXIDOREDUCTASE FAMILY PROTEIN"/>
    <property type="match status" value="1"/>
</dbReference>
<dbReference type="Gene3D" id="3.50.50.60">
    <property type="entry name" value="FAD/NAD(P)-binding domain"/>
    <property type="match status" value="1"/>
</dbReference>
<dbReference type="Proteomes" id="UP000279470">
    <property type="component" value="Unassembled WGS sequence"/>
</dbReference>
<dbReference type="OrthoDB" id="5792777at2"/>
<dbReference type="SUPFAM" id="SSF51905">
    <property type="entry name" value="FAD/NAD(P)-binding domain"/>
    <property type="match status" value="1"/>
</dbReference>